<reference evidence="3" key="1">
    <citation type="submission" date="2021-04" db="EMBL/GenBank/DDBJ databases">
        <authorList>
            <person name="Rodrigo-Torres L."/>
            <person name="Arahal R. D."/>
            <person name="Lucena T."/>
        </authorList>
    </citation>
    <scope>NUCLEOTIDE SEQUENCE</scope>
    <source>
        <strain evidence="3">CECT 9275</strain>
    </source>
</reference>
<dbReference type="NCBIfam" id="TIGR04183">
    <property type="entry name" value="Por_Secre_tail"/>
    <property type="match status" value="1"/>
</dbReference>
<evidence type="ECO:0000313" key="3">
    <source>
        <dbReference type="EMBL" id="CAG4988683.1"/>
    </source>
</evidence>
<protein>
    <recommendedName>
        <fullName evidence="2">Sialate O-acetylesterase domain-containing protein</fullName>
    </recommendedName>
</protein>
<dbReference type="AlphaFoldDB" id="A0A916N261"/>
<dbReference type="InterPro" id="IPR036514">
    <property type="entry name" value="SGNH_hydro_sf"/>
</dbReference>
<feature type="domain" description="Sialate O-acetylesterase" evidence="2">
    <location>
        <begin position="255"/>
        <end position="327"/>
    </location>
</feature>
<dbReference type="InterPro" id="IPR005181">
    <property type="entry name" value="SASA"/>
</dbReference>
<accession>A0A916N261</accession>
<proteinExistence type="predicted"/>
<dbReference type="Pfam" id="PF03629">
    <property type="entry name" value="SASA"/>
    <property type="match status" value="1"/>
</dbReference>
<keyword evidence="1" id="KW-0378">Hydrolase</keyword>
<name>A0A916N261_9BACT</name>
<comment type="caution">
    <text evidence="3">The sequence shown here is derived from an EMBL/GenBank/DDBJ whole genome shotgun (WGS) entry which is preliminary data.</text>
</comment>
<organism evidence="3 4">
    <name type="scientific">Dyadobacter helix</name>
    <dbReference type="NCBI Taxonomy" id="2822344"/>
    <lineage>
        <taxon>Bacteria</taxon>
        <taxon>Pseudomonadati</taxon>
        <taxon>Bacteroidota</taxon>
        <taxon>Cytophagia</taxon>
        <taxon>Cytophagales</taxon>
        <taxon>Spirosomataceae</taxon>
        <taxon>Dyadobacter</taxon>
    </lineage>
</organism>
<evidence type="ECO:0000259" key="2">
    <source>
        <dbReference type="Pfam" id="PF03629"/>
    </source>
</evidence>
<dbReference type="Proteomes" id="UP000680038">
    <property type="component" value="Unassembled WGS sequence"/>
</dbReference>
<dbReference type="RefSeq" id="WP_215236949.1">
    <property type="nucleotide sequence ID" value="NZ_CAJRAF010000001.1"/>
</dbReference>
<sequence length="682" mass="75908">MLSSQLQFVQFFSRTFLNTSGRITLLFCLITGCCSAQLLITNPVNNQVMQRDLQDSASIAVTGYCFYPYSTLTATITPETGGTDIHYAIPAAHITQGFFSFTTRLKAGSYRLEVTGTRLNHETDIALVPRFGVGEVFLVAGNSNAMGMQNLGARDASDRVVSLNDTNKYLNNENITVAQDLPMRSMEFEPIKAKSLLYPTGETSWYWGELGDMLADRFRVPVLFMNAAWAAANAANYKDAASGKDGFNIYVGKTWPNRQPYSNIKNTLRYFHATLGIRAVLWSHGENDAQLEVKEEDYFSSIKYLIDKSRTDFGVKIPWIIAENSAGLSIPRPVPAIVNAQRRLASLKDFNTFQGPNLDTVQIPRTINAHFENVSGGVQGLTLAARSWNRNLSDSLFKTVKPYLPSVFIHTGVLPSRTFPGASFTLPYRTEPIPNILAVHAELLDARGKFIDTVGTGKNGLANITLPANLPNGEYKIRITGSHPILPGSVTDIFRIDHTLKQTNFIHSLRTDMEDSEVRISWLMAVNNDIADMVVQRSTDRQVFSDLPGGRFVKTVNQSNLYTITDPIRGDKGIYYRIEYRSPDGLKSYSPVIAMFLNGEPQPLRAFPNPVSGQHFYVRSDIEGDMHFSLYDNLGHQYPIRTSKDDVIGLTSIRPVNALSAGTYILKIISEQGSYTQLIVIR</sequence>
<dbReference type="Gene3D" id="3.40.50.1110">
    <property type="entry name" value="SGNH hydrolase"/>
    <property type="match status" value="1"/>
</dbReference>
<dbReference type="EMBL" id="CAJRAF010000001">
    <property type="protein sequence ID" value="CAG4988683.1"/>
    <property type="molecule type" value="Genomic_DNA"/>
</dbReference>
<dbReference type="InterPro" id="IPR026444">
    <property type="entry name" value="Secre_tail"/>
</dbReference>
<gene>
    <name evidence="3" type="ORF">DYBT9275_00136</name>
</gene>
<evidence type="ECO:0000256" key="1">
    <source>
        <dbReference type="ARBA" id="ARBA00022801"/>
    </source>
</evidence>
<dbReference type="GO" id="GO:0016788">
    <property type="term" value="F:hydrolase activity, acting on ester bonds"/>
    <property type="evidence" value="ECO:0007669"/>
    <property type="project" value="UniProtKB-ARBA"/>
</dbReference>
<keyword evidence="4" id="KW-1185">Reference proteome</keyword>
<evidence type="ECO:0000313" key="4">
    <source>
        <dbReference type="Proteomes" id="UP000680038"/>
    </source>
</evidence>
<dbReference type="SUPFAM" id="SSF52266">
    <property type="entry name" value="SGNH hydrolase"/>
    <property type="match status" value="1"/>
</dbReference>